<name>A0AAW1CIN0_9HEMI</name>
<evidence type="ECO:0000256" key="3">
    <source>
        <dbReference type="ARBA" id="ARBA00023315"/>
    </source>
</evidence>
<evidence type="ECO:0000313" key="6">
    <source>
        <dbReference type="Proteomes" id="UP001461498"/>
    </source>
</evidence>
<evidence type="ECO:0000256" key="1">
    <source>
        <dbReference type="ARBA" id="ARBA00008694"/>
    </source>
</evidence>
<dbReference type="InterPro" id="IPR051016">
    <property type="entry name" value="Diverse_Substrate_AcTransf"/>
</dbReference>
<comment type="similarity">
    <text evidence="1">Belongs to the acetyltransferase family.</text>
</comment>
<keyword evidence="2" id="KW-0808">Transferase</keyword>
<accession>A0AAW1CIN0</accession>
<dbReference type="CDD" id="cd04301">
    <property type="entry name" value="NAT_SF"/>
    <property type="match status" value="1"/>
</dbReference>
<dbReference type="PANTHER" id="PTHR10545">
    <property type="entry name" value="DIAMINE N-ACETYLTRANSFERASE"/>
    <property type="match status" value="1"/>
</dbReference>
<sequence length="169" mass="19788">MDKFVIRNGKREDCKEIMRLIKELADFEKKTEFVRINTETLEKDGFDTDNPAFYCIVAEHPENASELIGYVLYYIGYATWNGKRAYLNDIMVTEKFRKSGVGSLLFKQLCQEALKLDCKVINFRVLDWNPAIKFYKKIGAEDYTVKSGWHCFCLDESKIKEIVQINQKN</sequence>
<organism evidence="5 6">
    <name type="scientific">Rhynocoris fuscipes</name>
    <dbReference type="NCBI Taxonomy" id="488301"/>
    <lineage>
        <taxon>Eukaryota</taxon>
        <taxon>Metazoa</taxon>
        <taxon>Ecdysozoa</taxon>
        <taxon>Arthropoda</taxon>
        <taxon>Hexapoda</taxon>
        <taxon>Insecta</taxon>
        <taxon>Pterygota</taxon>
        <taxon>Neoptera</taxon>
        <taxon>Paraneoptera</taxon>
        <taxon>Hemiptera</taxon>
        <taxon>Heteroptera</taxon>
        <taxon>Panheteroptera</taxon>
        <taxon>Cimicomorpha</taxon>
        <taxon>Reduviidae</taxon>
        <taxon>Harpactorinae</taxon>
        <taxon>Harpactorini</taxon>
        <taxon>Rhynocoris</taxon>
    </lineage>
</organism>
<proteinExistence type="inferred from homology"/>
<dbReference type="AlphaFoldDB" id="A0AAW1CIN0"/>
<reference evidence="5 6" key="1">
    <citation type="submission" date="2022-12" db="EMBL/GenBank/DDBJ databases">
        <title>Chromosome-level genome assembly of true bugs.</title>
        <authorList>
            <person name="Ma L."/>
            <person name="Li H."/>
        </authorList>
    </citation>
    <scope>NUCLEOTIDE SEQUENCE [LARGE SCALE GENOMIC DNA]</scope>
    <source>
        <strain evidence="5">Lab_2022b</strain>
    </source>
</reference>
<keyword evidence="6" id="KW-1185">Reference proteome</keyword>
<dbReference type="PROSITE" id="PS51186">
    <property type="entry name" value="GNAT"/>
    <property type="match status" value="1"/>
</dbReference>
<protein>
    <recommendedName>
        <fullName evidence="4">N-acetyltransferase domain-containing protein</fullName>
    </recommendedName>
</protein>
<feature type="domain" description="N-acetyltransferase" evidence="4">
    <location>
        <begin position="4"/>
        <end position="161"/>
    </location>
</feature>
<dbReference type="PANTHER" id="PTHR10545:SF29">
    <property type="entry name" value="GH14572P-RELATED"/>
    <property type="match status" value="1"/>
</dbReference>
<dbReference type="Pfam" id="PF00583">
    <property type="entry name" value="Acetyltransf_1"/>
    <property type="match status" value="1"/>
</dbReference>
<evidence type="ECO:0000313" key="5">
    <source>
        <dbReference type="EMBL" id="KAK9496608.1"/>
    </source>
</evidence>
<evidence type="ECO:0000259" key="4">
    <source>
        <dbReference type="PROSITE" id="PS51186"/>
    </source>
</evidence>
<dbReference type="Proteomes" id="UP001461498">
    <property type="component" value="Unassembled WGS sequence"/>
</dbReference>
<keyword evidence="3" id="KW-0012">Acyltransferase</keyword>
<dbReference type="InterPro" id="IPR000182">
    <property type="entry name" value="GNAT_dom"/>
</dbReference>
<dbReference type="SUPFAM" id="SSF55729">
    <property type="entry name" value="Acyl-CoA N-acyltransferases (Nat)"/>
    <property type="match status" value="1"/>
</dbReference>
<dbReference type="Gene3D" id="3.40.630.30">
    <property type="match status" value="1"/>
</dbReference>
<dbReference type="FunFam" id="3.40.630.30:FF:000064">
    <property type="entry name" value="GNAT family acetyltransferase"/>
    <property type="match status" value="1"/>
</dbReference>
<evidence type="ECO:0000256" key="2">
    <source>
        <dbReference type="ARBA" id="ARBA00022679"/>
    </source>
</evidence>
<gene>
    <name evidence="5" type="ORF">O3M35_013121</name>
</gene>
<dbReference type="InterPro" id="IPR016181">
    <property type="entry name" value="Acyl_CoA_acyltransferase"/>
</dbReference>
<comment type="caution">
    <text evidence="5">The sequence shown here is derived from an EMBL/GenBank/DDBJ whole genome shotgun (WGS) entry which is preliminary data.</text>
</comment>
<dbReference type="EMBL" id="JAPXFL010000066">
    <property type="protein sequence ID" value="KAK9496608.1"/>
    <property type="molecule type" value="Genomic_DNA"/>
</dbReference>
<dbReference type="GO" id="GO:0008080">
    <property type="term" value="F:N-acetyltransferase activity"/>
    <property type="evidence" value="ECO:0007669"/>
    <property type="project" value="UniProtKB-ARBA"/>
</dbReference>